<evidence type="ECO:0000256" key="3">
    <source>
        <dbReference type="ARBA" id="ARBA00023242"/>
    </source>
</evidence>
<dbReference type="AlphaFoldDB" id="A0A8I6SGJ3"/>
<dbReference type="EnsemblMetazoa" id="XM_014383709.2">
    <property type="protein sequence ID" value="XP_014239195.1"/>
    <property type="gene ID" value="LOC106660785"/>
</dbReference>
<organism evidence="7 8">
    <name type="scientific">Cimex lectularius</name>
    <name type="common">Bed bug</name>
    <name type="synonym">Acanthia lectularia</name>
    <dbReference type="NCBI Taxonomy" id="79782"/>
    <lineage>
        <taxon>Eukaryota</taxon>
        <taxon>Metazoa</taxon>
        <taxon>Ecdysozoa</taxon>
        <taxon>Arthropoda</taxon>
        <taxon>Hexapoda</taxon>
        <taxon>Insecta</taxon>
        <taxon>Pterygota</taxon>
        <taxon>Neoptera</taxon>
        <taxon>Paraneoptera</taxon>
        <taxon>Hemiptera</taxon>
        <taxon>Heteroptera</taxon>
        <taxon>Panheteroptera</taxon>
        <taxon>Cimicomorpha</taxon>
        <taxon>Cimicidae</taxon>
        <taxon>Cimex</taxon>
    </lineage>
</organism>
<dbReference type="OrthoDB" id="6283463at2759"/>
<dbReference type="RefSeq" id="XP_024080882.1">
    <property type="nucleotide sequence ID" value="XM_024225114.1"/>
</dbReference>
<name>A0A8I6SGJ3_CIMLE</name>
<dbReference type="RefSeq" id="XP_014239197.1">
    <property type="nucleotide sequence ID" value="XM_014383711.2"/>
</dbReference>
<proteinExistence type="inferred from homology"/>
<evidence type="ECO:0000256" key="2">
    <source>
        <dbReference type="ARBA" id="ARBA00007267"/>
    </source>
</evidence>
<feature type="compositionally biased region" description="Acidic residues" evidence="5">
    <location>
        <begin position="221"/>
        <end position="235"/>
    </location>
</feature>
<dbReference type="EnsemblMetazoa" id="XM_024225114.1">
    <property type="protein sequence ID" value="XP_024080882.1"/>
    <property type="gene ID" value="LOC106660785"/>
</dbReference>
<dbReference type="PANTHER" id="PTHR12446">
    <property type="entry name" value="TESMIN/TSO1-RELATED"/>
    <property type="match status" value="1"/>
</dbReference>
<feature type="domain" description="CRC" evidence="6">
    <location>
        <begin position="577"/>
        <end position="690"/>
    </location>
</feature>
<dbReference type="RefSeq" id="XP_014239195.1">
    <property type="nucleotide sequence ID" value="XM_014383709.2"/>
</dbReference>
<dbReference type="GO" id="GO:0006355">
    <property type="term" value="P:regulation of DNA-templated transcription"/>
    <property type="evidence" value="ECO:0007669"/>
    <property type="project" value="TreeGrafter"/>
</dbReference>
<dbReference type="PROSITE" id="PS51634">
    <property type="entry name" value="CRC"/>
    <property type="match status" value="1"/>
</dbReference>
<keyword evidence="3" id="KW-0539">Nucleus</keyword>
<evidence type="ECO:0000259" key="6">
    <source>
        <dbReference type="PROSITE" id="PS51634"/>
    </source>
</evidence>
<dbReference type="EnsemblMetazoa" id="XM_014383710.2">
    <property type="protein sequence ID" value="XP_014239196.1"/>
    <property type="gene ID" value="LOC106660785"/>
</dbReference>
<evidence type="ECO:0000256" key="4">
    <source>
        <dbReference type="SAM" id="Coils"/>
    </source>
</evidence>
<dbReference type="SMART" id="SM01114">
    <property type="entry name" value="CXC"/>
    <property type="match status" value="2"/>
</dbReference>
<dbReference type="PANTHER" id="PTHR12446:SF34">
    <property type="entry name" value="PROTEIN LIN-54 HOMOLOG"/>
    <property type="match status" value="1"/>
</dbReference>
<comment type="subcellular location">
    <subcellularLocation>
        <location evidence="1">Nucleus</location>
    </subcellularLocation>
</comment>
<dbReference type="GO" id="GO:0005634">
    <property type="term" value="C:nucleus"/>
    <property type="evidence" value="ECO:0007669"/>
    <property type="project" value="UniProtKB-SubCell"/>
</dbReference>
<dbReference type="InterPro" id="IPR033467">
    <property type="entry name" value="Tesmin/TSO1-like_CXC"/>
</dbReference>
<evidence type="ECO:0000313" key="7">
    <source>
        <dbReference type="EnsemblMetazoa" id="XP_024080882.1"/>
    </source>
</evidence>
<dbReference type="InterPro" id="IPR028307">
    <property type="entry name" value="Lin-54_fam"/>
</dbReference>
<dbReference type="RefSeq" id="XP_014239196.1">
    <property type="nucleotide sequence ID" value="XM_014383710.2"/>
</dbReference>
<dbReference type="Pfam" id="PF03638">
    <property type="entry name" value="TCR"/>
    <property type="match status" value="2"/>
</dbReference>
<feature type="coiled-coil region" evidence="4">
    <location>
        <begin position="737"/>
        <end position="764"/>
    </location>
</feature>
<comment type="similarity">
    <text evidence="2">Belongs to the lin-54 family.</text>
</comment>
<accession>A0A8I6SGJ3</accession>
<evidence type="ECO:0000313" key="8">
    <source>
        <dbReference type="Proteomes" id="UP000494040"/>
    </source>
</evidence>
<dbReference type="EnsemblMetazoa" id="XM_014383711.2">
    <property type="protein sequence ID" value="XP_014239197.1"/>
    <property type="gene ID" value="LOC106660785"/>
</dbReference>
<dbReference type="GeneID" id="106660785"/>
<dbReference type="OMA" id="VGCKNTE"/>
<sequence length="798" mass="89164">MMTDSLNLDSNDIVGSLEDFDSLQTIKAELDILNEQVHHDTRKVVMTPTHMEILPDILPKEEDIKSSDEQRMEDDEMDDEMMTANMMEDTISNEMMQKVMEMQEEEVDIQTDHIHNMESAISHDNSSLFSEGVIEETIEDEQVIKEHKPLIYDEVEHISQNQILEEKADFIDDIINDDVIPEETVIESGQVEDKTFQSKEEEMEIHSEEMRPEVIPRNQQMDEDVDLKEEVEEKSEEQKSKKHQTQELTLSVDTHTSTTVSSGIYVVNTTRGQSLLQGNTIITSKENTPKMARVVTIPSTVDGLGTSTAGQTIRIVAPQGKVLGGMGKAFTLEQARRMGLISQTSLNQILPTNAKTVTVMKSPAKILPAPPPSIQNKAGAQKVNLIRHANALKPGTILTTSTPGSPVIRTSNQSIATHLQLPGGTKQVQYVKLIGGNKVLMPVSLQKTIPVAALSSSLLNSQTTYKVLPISTAQSTNTNSITQRVLIPASAVQQTSATPPHTQNLNNIVMLPSNLIQQVKKIAPKDESWLQQQLVQTTNSLSPNSANVSPNLNMISKEVKTEYWSGDEIVEANGIRPRKPCNCTKSLCLKLYCDCFANGEFCNMCNCTTCYNNLDHEEERQMAIKSCLERNPTAFRPKIGKTITGSEERRHNKGCNCRRSGCLKNYCECYEAKIPCSQNCKCVGCKNLESFMYKRGPMYDDDRIRTKDGASFLKMPYDQHSAGQSFYVRQAFNLMTNEVVQATCQCLIAQAEEWEKQYSRANIDHTQSQIIEEFGRCVVQIIECVAKSISQQPLPSSS</sequence>
<dbReference type="KEGG" id="clec:106660785"/>
<keyword evidence="4" id="KW-0175">Coiled coil</keyword>
<evidence type="ECO:0000256" key="1">
    <source>
        <dbReference type="ARBA" id="ARBA00004123"/>
    </source>
</evidence>
<evidence type="ECO:0000256" key="5">
    <source>
        <dbReference type="SAM" id="MobiDB-lite"/>
    </source>
</evidence>
<reference evidence="7" key="1">
    <citation type="submission" date="2022-01" db="UniProtKB">
        <authorList>
            <consortium name="EnsemblMetazoa"/>
        </authorList>
    </citation>
    <scope>IDENTIFICATION</scope>
</reference>
<protein>
    <recommendedName>
        <fullName evidence="6">CRC domain-containing protein</fullName>
    </recommendedName>
</protein>
<feature type="region of interest" description="Disordered" evidence="5">
    <location>
        <begin position="215"/>
        <end position="249"/>
    </location>
</feature>
<dbReference type="InterPro" id="IPR005172">
    <property type="entry name" value="CRC"/>
</dbReference>
<keyword evidence="8" id="KW-1185">Reference proteome</keyword>
<dbReference type="Proteomes" id="UP000494040">
    <property type="component" value="Unassembled WGS sequence"/>
</dbReference>